<dbReference type="SUPFAM" id="SSF82693">
    <property type="entry name" value="Multidrug efflux transporter AcrB pore domain, PN1, PN2, PC1 and PC2 subdomains"/>
    <property type="match status" value="2"/>
</dbReference>
<organism evidence="2 3">
    <name type="scientific">Fontibacter flavus</name>
    <dbReference type="NCBI Taxonomy" id="654838"/>
    <lineage>
        <taxon>Bacteria</taxon>
        <taxon>Pseudomonadati</taxon>
        <taxon>Bacteroidota</taxon>
        <taxon>Cytophagia</taxon>
        <taxon>Cytophagales</taxon>
        <taxon>Cyclobacteriaceae</taxon>
        <taxon>Fontibacter</taxon>
    </lineage>
</organism>
<gene>
    <name evidence="2" type="ORF">ACFFIP_19325</name>
</gene>
<evidence type="ECO:0000313" key="3">
    <source>
        <dbReference type="Proteomes" id="UP001589797"/>
    </source>
</evidence>
<dbReference type="Gene3D" id="3.30.70.1320">
    <property type="entry name" value="Multidrug efflux transporter AcrB pore domain like"/>
    <property type="match status" value="1"/>
</dbReference>
<protein>
    <submittedName>
        <fullName evidence="2">Efflux RND transporter permease subunit</fullName>
    </submittedName>
</protein>
<feature type="transmembrane region" description="Helical" evidence="1">
    <location>
        <begin position="417"/>
        <end position="437"/>
    </location>
</feature>
<keyword evidence="1" id="KW-0812">Transmembrane</keyword>
<dbReference type="PANTHER" id="PTHR32063:SF19">
    <property type="entry name" value="CATION EFFLUX SYSTEM PROTEIN CUSA"/>
    <property type="match status" value="1"/>
</dbReference>
<dbReference type="Gene3D" id="3.30.70.1440">
    <property type="entry name" value="Multidrug efflux transporter AcrB pore domain"/>
    <property type="match status" value="1"/>
</dbReference>
<dbReference type="SUPFAM" id="SSF82714">
    <property type="entry name" value="Multidrug efflux transporter AcrB TolC docking domain, DN and DC subdomains"/>
    <property type="match status" value="2"/>
</dbReference>
<reference evidence="2 3" key="1">
    <citation type="submission" date="2024-09" db="EMBL/GenBank/DDBJ databases">
        <authorList>
            <person name="Sun Q."/>
            <person name="Mori K."/>
        </authorList>
    </citation>
    <scope>NUCLEOTIDE SEQUENCE [LARGE SCALE GENOMIC DNA]</scope>
    <source>
        <strain evidence="2 3">CCM 7650</strain>
    </source>
</reference>
<keyword evidence="1" id="KW-0472">Membrane</keyword>
<keyword evidence="3" id="KW-1185">Reference proteome</keyword>
<sequence length="1292" mass="143820">MLNNIIKFFLENKLVTVILLLLVIGWGIVTAPFNWNTGFLPNDPVPVDAIPDIGENQQIVFTDWMGRSPQDVEDQITYPLTTSLLGMPGVKSIRSTSMFGFSSIYIIFEDDVEFYWSRSRILEKLNSLPAGLLPEGVQPKLGPDATGLGQVYFYTLEGRDEKGNPAGGWDMHELRSIQDYYVRYGLAGTEGVAEVATIGGHVKEYQVDLDPVAMKAHNVSMMQVMNAIKQSNLDIGANTMEINQVEFIVRGLGYVKSLEDIEKAVVKVNNNVPLRIMDIAKVTIGPASRAERAILDKGGAEAVGGVVVARYGDNPLQVIDAIKAKIEEISPGLPSKTLEDGTVSKVTIVPFYDRSGLIKETLSTLNEAISLQILITIIVIMVMVYNLRASLLISALLPLAVLMCFIMMKYVGVDANIVALSGIAIAIGTMVDLGIILNENILRHLEESDEKKTKLQVIYDATTEVSSAILTAVMTTIVSFLPVFTLQAAEGKLFGPLAYTKTFALIAALIFTLVFMPAFAHWVFGAKVKSKNYKTILNALMGLVGIVLLFYFPWAGWVMLAFAANHLIHHFFSRQTKEGLYKNQVAMIIAVVAVSVLLAIEWRPLGLGQSVFVNFLFIGLVVGLVLGVFALFIRYYATLLNWCLEHARVFLLIPLVIILLAMNIWLGFGKIFGFVATGFDKIGMNVRTTAVWSGLVHAFPGMGKEFMPALNEGSFLLMPTSMPHSGVEANMQIVKQLDMLVQAIPEVEMVVGKAGRAESPLDPAPMSMYENIINYKTEYLQDENARKLRFKVDKEGNYQIQVNGKEWWYDRQDGAIWDEEKNYIDEAQRRTVTRNISKYLVPDEKKGQYFRQWRDEIRTPDDIWDEIQIRTSNLPGVTSAPKLQPIETRLVMLQTGMRAPMGMKVYGPNLETIENFSLKLESVLKEVPSVKAEAVFADRSLGKPYLEIDLDRTQLGRYGLNIADVQEFIEVAIGGMTLSTTVEGRERYAIRARYAREYRDDPEALKRILVTTPTGAQIPLGQLAEINYRPGPMMIRGENTFLVGYVLFDKRDGFAEGSVVDEARNFIQQKINSGELEVPAGVSYTFSGSYENQVRAEKRLAIVIPLCLAVIFLILYFQFKSTAMVLMIFSAIAMAFSGGFMMLWLYGQDWFFDFNFLGTNMRELFQMRTFNLSVAVWVGFIALFGIATDDGVVMGTYLKQSFDKIQPENVAEVRKAILEAGLKRVRPCLMTTATTLLALLPVLTSSGRGSDIMIPMAIPAFGGMTVALISLFIVPVLYGKYVEIKLKYANAK</sequence>
<keyword evidence="1" id="KW-1133">Transmembrane helix</keyword>
<evidence type="ECO:0000313" key="2">
    <source>
        <dbReference type="EMBL" id="MFC0264849.1"/>
    </source>
</evidence>
<name>A0ABV6FYX0_9BACT</name>
<feature type="transmembrane region" description="Helical" evidence="1">
    <location>
        <begin position="368"/>
        <end position="385"/>
    </location>
</feature>
<evidence type="ECO:0000256" key="1">
    <source>
        <dbReference type="SAM" id="Phobius"/>
    </source>
</evidence>
<feature type="transmembrane region" description="Helical" evidence="1">
    <location>
        <begin position="649"/>
        <end position="668"/>
    </location>
</feature>
<feature type="transmembrane region" description="Helical" evidence="1">
    <location>
        <begin position="457"/>
        <end position="483"/>
    </location>
</feature>
<dbReference type="InterPro" id="IPR027463">
    <property type="entry name" value="AcrB_DN_DC_subdom"/>
</dbReference>
<feature type="transmembrane region" description="Helical" evidence="1">
    <location>
        <begin position="536"/>
        <end position="564"/>
    </location>
</feature>
<feature type="transmembrane region" description="Helical" evidence="1">
    <location>
        <begin position="612"/>
        <end position="637"/>
    </location>
</feature>
<feature type="transmembrane region" description="Helical" evidence="1">
    <location>
        <begin position="1252"/>
        <end position="1278"/>
    </location>
</feature>
<comment type="caution">
    <text evidence="2">The sequence shown here is derived from an EMBL/GenBank/DDBJ whole genome shotgun (WGS) entry which is preliminary data.</text>
</comment>
<dbReference type="Gene3D" id="3.30.2090.10">
    <property type="entry name" value="Multidrug efflux transporter AcrB TolC docking domain, DN and DC subdomains"/>
    <property type="match status" value="2"/>
</dbReference>
<feature type="transmembrane region" description="Helical" evidence="1">
    <location>
        <begin position="1168"/>
        <end position="1187"/>
    </location>
</feature>
<dbReference type="Proteomes" id="UP001589797">
    <property type="component" value="Unassembled WGS sequence"/>
</dbReference>
<dbReference type="InterPro" id="IPR001036">
    <property type="entry name" value="Acrflvin-R"/>
</dbReference>
<feature type="transmembrane region" description="Helical" evidence="1">
    <location>
        <begin position="584"/>
        <end position="600"/>
    </location>
</feature>
<feature type="transmembrane region" description="Helical" evidence="1">
    <location>
        <begin position="1125"/>
        <end position="1147"/>
    </location>
</feature>
<dbReference type="PRINTS" id="PR00702">
    <property type="entry name" value="ACRIFLAVINRP"/>
</dbReference>
<dbReference type="EMBL" id="JBHLWI010000090">
    <property type="protein sequence ID" value="MFC0264849.1"/>
    <property type="molecule type" value="Genomic_DNA"/>
</dbReference>
<dbReference type="PANTHER" id="PTHR32063">
    <property type="match status" value="1"/>
</dbReference>
<accession>A0ABV6FYX0</accession>
<dbReference type="SUPFAM" id="SSF82866">
    <property type="entry name" value="Multidrug efflux transporter AcrB transmembrane domain"/>
    <property type="match status" value="2"/>
</dbReference>
<feature type="transmembrane region" description="Helical" evidence="1">
    <location>
        <begin position="503"/>
        <end position="524"/>
    </location>
</feature>
<dbReference type="Pfam" id="PF00873">
    <property type="entry name" value="ACR_tran"/>
    <property type="match status" value="3"/>
</dbReference>
<dbReference type="RefSeq" id="WP_382389444.1">
    <property type="nucleotide sequence ID" value="NZ_JBHLWI010000090.1"/>
</dbReference>
<dbReference type="Gene3D" id="1.20.1640.10">
    <property type="entry name" value="Multidrug efflux transporter AcrB transmembrane domain"/>
    <property type="match status" value="3"/>
</dbReference>
<feature type="transmembrane region" description="Helical" evidence="1">
    <location>
        <begin position="392"/>
        <end position="411"/>
    </location>
</feature>
<dbReference type="Gene3D" id="3.30.70.1430">
    <property type="entry name" value="Multidrug efflux transporter AcrB pore domain"/>
    <property type="match status" value="2"/>
</dbReference>
<feature type="transmembrane region" description="Helical" evidence="1">
    <location>
        <begin position="1100"/>
        <end position="1119"/>
    </location>
</feature>
<proteinExistence type="predicted"/>